<evidence type="ECO:0000313" key="3">
    <source>
        <dbReference type="Proteomes" id="UP000176451"/>
    </source>
</evidence>
<protein>
    <recommendedName>
        <fullName evidence="4">Type IV pilus modification protein PilV</fullName>
    </recommendedName>
</protein>
<dbReference type="EMBL" id="MEZV01000055">
    <property type="protein sequence ID" value="OGD65621.1"/>
    <property type="molecule type" value="Genomic_DNA"/>
</dbReference>
<gene>
    <name evidence="2" type="ORF">A3F08_01095</name>
</gene>
<dbReference type="STRING" id="1797469.A3F08_01095"/>
<keyword evidence="1" id="KW-1133">Transmembrane helix</keyword>
<evidence type="ECO:0000256" key="1">
    <source>
        <dbReference type="SAM" id="Phobius"/>
    </source>
</evidence>
<reference evidence="2 3" key="1">
    <citation type="journal article" date="2016" name="Nat. Commun.">
        <title>Thousands of microbial genomes shed light on interconnected biogeochemical processes in an aquifer system.</title>
        <authorList>
            <person name="Anantharaman K."/>
            <person name="Brown C.T."/>
            <person name="Hug L.A."/>
            <person name="Sharon I."/>
            <person name="Castelle C.J."/>
            <person name="Probst A.J."/>
            <person name="Thomas B.C."/>
            <person name="Singh A."/>
            <person name="Wilkins M.J."/>
            <person name="Karaoz U."/>
            <person name="Brodie E.L."/>
            <person name="Williams K.H."/>
            <person name="Hubbard S.S."/>
            <person name="Banfield J.F."/>
        </authorList>
    </citation>
    <scope>NUCLEOTIDE SEQUENCE [LARGE SCALE GENOMIC DNA]</scope>
</reference>
<evidence type="ECO:0008006" key="4">
    <source>
        <dbReference type="Google" id="ProtNLM"/>
    </source>
</evidence>
<keyword evidence="1" id="KW-0472">Membrane</keyword>
<dbReference type="Proteomes" id="UP000176451">
    <property type="component" value="Unassembled WGS sequence"/>
</dbReference>
<keyword evidence="1" id="KW-0812">Transmembrane</keyword>
<organism evidence="2 3">
    <name type="scientific">Candidatus Berkelbacteria bacterium RIFCSPHIGHO2_12_FULL_36_9</name>
    <dbReference type="NCBI Taxonomy" id="1797469"/>
    <lineage>
        <taxon>Bacteria</taxon>
        <taxon>Candidatus Berkelbacteria</taxon>
    </lineage>
</organism>
<proteinExistence type="predicted"/>
<accession>A0A1F5EE36</accession>
<sequence length="162" mass="18582">MKLSNFSTHRLLDRGFGLLEVVVASGILMIVIGSSVTLSRMAIKNSVISLERVQAYNLAQEGMEKMRQIRDSNWIDNNSSTQWNDQLVSKDETIVLDNKNFQRVITISDVSDSELSSYLESQGITQVSDSIKKISVRVSWQEYDLDWNVEIISYLSDWRPRF</sequence>
<name>A0A1F5EE36_9BACT</name>
<comment type="caution">
    <text evidence="2">The sequence shown here is derived from an EMBL/GenBank/DDBJ whole genome shotgun (WGS) entry which is preliminary data.</text>
</comment>
<evidence type="ECO:0000313" key="2">
    <source>
        <dbReference type="EMBL" id="OGD65621.1"/>
    </source>
</evidence>
<feature type="transmembrane region" description="Helical" evidence="1">
    <location>
        <begin position="16"/>
        <end position="38"/>
    </location>
</feature>
<dbReference type="AlphaFoldDB" id="A0A1F5EE36"/>